<evidence type="ECO:0000259" key="1">
    <source>
        <dbReference type="Pfam" id="PF09423"/>
    </source>
</evidence>
<sequence length="513" mass="55523">MPDGRGLDRRTLLQLAGVSAGALALGIAAPERALGATRAPDGAFALGVASGAPTPEGVVLWTRLAPEPLAADGLGGMPQQPTAVQWEVADDELFRRVVLRGTVVALPELAHAVHPQVRGLQPGRRYFYRFRVGTQTSPVGRTRTAPAPGTTPARLVLATASCQSWAAGHYSAHRHLAAADVDLVVFLGDYVYERGLRDADVARRGAAPLGPEHAAEAATLAQYRLRYGLYKSDPHLRAAHASAPWLVTWDDHEVQDDYAGDRSAAGVPADAFLLRRAAAYRAHYEHLPLPPSALPVGPRGTVQGRTDWGRLARLVVLDTRQHRAPAATTPAELADPSRSVLGRRQEAWFHQSLRSSSAAWDVVASSVVVRPVSPRETDQWDGYPVARRRLLRHLARSADPVLVSGDIHRHHAAEVPSDPDDPTSPPAAVELVTSSIASGRDGGVDDGPRVPWMAAPYARFWDGRRGYVRLDVTPRETTSSFVVVPYVEADDRAEGRVVARFVTERGRHRLERA</sequence>
<dbReference type="Proteomes" id="UP000276232">
    <property type="component" value="Unassembled WGS sequence"/>
</dbReference>
<comment type="caution">
    <text evidence="3">The sequence shown here is derived from an EMBL/GenBank/DDBJ whole genome shotgun (WGS) entry which is preliminary data.</text>
</comment>
<reference evidence="3 4" key="1">
    <citation type="journal article" date="2015" name="Stand. Genomic Sci.">
        <title>Genomic Encyclopedia of Bacterial and Archaeal Type Strains, Phase III: the genomes of soil and plant-associated and newly described type strains.</title>
        <authorList>
            <person name="Whitman W.B."/>
            <person name="Woyke T."/>
            <person name="Klenk H.P."/>
            <person name="Zhou Y."/>
            <person name="Lilburn T.G."/>
            <person name="Beck B.J."/>
            <person name="De Vos P."/>
            <person name="Vandamme P."/>
            <person name="Eisen J.A."/>
            <person name="Garrity G."/>
            <person name="Hugenholtz P."/>
            <person name="Kyrpides N.C."/>
        </authorList>
    </citation>
    <scope>NUCLEOTIDE SEQUENCE [LARGE SCALE GENOMIC DNA]</scope>
    <source>
        <strain evidence="3 4">CECT 7306</strain>
    </source>
</reference>
<keyword evidence="4" id="KW-1185">Reference proteome</keyword>
<dbReference type="InterPro" id="IPR038607">
    <property type="entry name" value="PhoD-like_sf"/>
</dbReference>
<dbReference type="PANTHER" id="PTHR43606:SF2">
    <property type="entry name" value="ALKALINE PHOSPHATASE FAMILY PROTEIN (AFU_ORTHOLOGUE AFUA_5G03860)"/>
    <property type="match status" value="1"/>
</dbReference>
<gene>
    <name evidence="3" type="ORF">EDC03_1559</name>
</gene>
<organism evidence="3 4">
    <name type="scientific">Pseudokineococcus lusitanus</name>
    <dbReference type="NCBI Taxonomy" id="763993"/>
    <lineage>
        <taxon>Bacteria</taxon>
        <taxon>Bacillati</taxon>
        <taxon>Actinomycetota</taxon>
        <taxon>Actinomycetes</taxon>
        <taxon>Kineosporiales</taxon>
        <taxon>Kineosporiaceae</taxon>
        <taxon>Pseudokineococcus</taxon>
    </lineage>
</organism>
<protein>
    <submittedName>
        <fullName evidence="3">Alkaline phosphatase D</fullName>
    </submittedName>
</protein>
<evidence type="ECO:0000313" key="3">
    <source>
        <dbReference type="EMBL" id="ROP43962.1"/>
    </source>
</evidence>
<dbReference type="Pfam" id="PF16655">
    <property type="entry name" value="PhoD_N"/>
    <property type="match status" value="1"/>
</dbReference>
<feature type="domain" description="PhoD-like phosphatase metallophosphatase" evidence="1">
    <location>
        <begin position="157"/>
        <end position="481"/>
    </location>
</feature>
<dbReference type="InParanoid" id="A0A3N1HNM8"/>
<evidence type="ECO:0000313" key="4">
    <source>
        <dbReference type="Proteomes" id="UP000276232"/>
    </source>
</evidence>
<evidence type="ECO:0000259" key="2">
    <source>
        <dbReference type="Pfam" id="PF16655"/>
    </source>
</evidence>
<dbReference type="InterPro" id="IPR032093">
    <property type="entry name" value="PhoD_N"/>
</dbReference>
<dbReference type="InterPro" id="IPR006311">
    <property type="entry name" value="TAT_signal"/>
</dbReference>
<feature type="domain" description="Phospholipase D N-terminal" evidence="2">
    <location>
        <begin position="46"/>
        <end position="144"/>
    </location>
</feature>
<dbReference type="InterPro" id="IPR029052">
    <property type="entry name" value="Metallo-depent_PP-like"/>
</dbReference>
<dbReference type="InterPro" id="IPR018946">
    <property type="entry name" value="PhoD-like_MPP"/>
</dbReference>
<dbReference type="Pfam" id="PF09423">
    <property type="entry name" value="PhoD"/>
    <property type="match status" value="1"/>
</dbReference>
<proteinExistence type="predicted"/>
<dbReference type="Gene3D" id="3.60.21.70">
    <property type="entry name" value="PhoD-like phosphatase"/>
    <property type="match status" value="1"/>
</dbReference>
<accession>A0A3N1HNM8</accession>
<dbReference type="Gene3D" id="2.60.40.380">
    <property type="entry name" value="Purple acid phosphatase-like, N-terminal"/>
    <property type="match status" value="1"/>
</dbReference>
<dbReference type="RefSeq" id="WP_199720035.1">
    <property type="nucleotide sequence ID" value="NZ_RJKN01000003.1"/>
</dbReference>
<dbReference type="CDD" id="cd07389">
    <property type="entry name" value="MPP_PhoD"/>
    <property type="match status" value="1"/>
</dbReference>
<dbReference type="SUPFAM" id="SSF56300">
    <property type="entry name" value="Metallo-dependent phosphatases"/>
    <property type="match status" value="1"/>
</dbReference>
<dbReference type="EMBL" id="RJKN01000003">
    <property type="protein sequence ID" value="ROP43962.1"/>
    <property type="molecule type" value="Genomic_DNA"/>
</dbReference>
<dbReference type="InterPro" id="IPR052900">
    <property type="entry name" value="Phospholipid_Metab_Enz"/>
</dbReference>
<dbReference type="PROSITE" id="PS51318">
    <property type="entry name" value="TAT"/>
    <property type="match status" value="1"/>
</dbReference>
<dbReference type="AlphaFoldDB" id="A0A3N1HNM8"/>
<name>A0A3N1HNM8_9ACTN</name>
<dbReference type="PANTHER" id="PTHR43606">
    <property type="entry name" value="PHOSPHATASE, PUTATIVE (AFU_ORTHOLOGUE AFUA_6G08710)-RELATED"/>
    <property type="match status" value="1"/>
</dbReference>